<dbReference type="InterPro" id="IPR002347">
    <property type="entry name" value="SDR_fam"/>
</dbReference>
<dbReference type="GO" id="GO:0016616">
    <property type="term" value="F:oxidoreductase activity, acting on the CH-OH group of donors, NAD or NADP as acceptor"/>
    <property type="evidence" value="ECO:0007669"/>
    <property type="project" value="TreeGrafter"/>
</dbReference>
<dbReference type="Pfam" id="PF13561">
    <property type="entry name" value="adh_short_C2"/>
    <property type="match status" value="1"/>
</dbReference>
<evidence type="ECO:0000313" key="2">
    <source>
        <dbReference type="EMBL" id="RAI58117.1"/>
    </source>
</evidence>
<dbReference type="PRINTS" id="PR00081">
    <property type="entry name" value="GDHRDH"/>
</dbReference>
<dbReference type="Gene3D" id="3.40.50.720">
    <property type="entry name" value="NAD(P)-binding Rossmann-like Domain"/>
    <property type="match status" value="1"/>
</dbReference>
<protein>
    <submittedName>
        <fullName evidence="2">Short-chain dehydrogenase</fullName>
    </submittedName>
</protein>
<dbReference type="Proteomes" id="UP000249065">
    <property type="component" value="Unassembled WGS sequence"/>
</dbReference>
<dbReference type="PROSITE" id="PS00061">
    <property type="entry name" value="ADH_SHORT"/>
    <property type="match status" value="1"/>
</dbReference>
<dbReference type="NCBIfam" id="NF005559">
    <property type="entry name" value="PRK07231.1"/>
    <property type="match status" value="1"/>
</dbReference>
<sequence>MAEQNRPVTLVTGGADGIGWAIARRFAAGGHRLAIADLRRDAAEARARELGEGHLALACDVAEEAQVTAMVAAVVQRLGRLDVLVNNAGIADSIQPTLEQSGAHFARQLDIHLKGSFLCAREAAQAMLAREPGEGEGRGAIIGLASIAGLTGLPRRNGYGAAKAGIIALTRSLAAEWGRRGIRVNAIAPGYVRTPLVEALEREGKIDTGAIARRAPLGRLARPEEIAEAAWFLASPAASYVTGITLPVDGGWMAYGAAGEAPD</sequence>
<comment type="similarity">
    <text evidence="1">Belongs to the short-chain dehydrogenases/reductases (SDR) family.</text>
</comment>
<dbReference type="InterPro" id="IPR020904">
    <property type="entry name" value="Sc_DH/Rdtase_CS"/>
</dbReference>
<dbReference type="PANTHER" id="PTHR42760">
    <property type="entry name" value="SHORT-CHAIN DEHYDROGENASES/REDUCTASES FAMILY MEMBER"/>
    <property type="match status" value="1"/>
</dbReference>
<organism evidence="2 3">
    <name type="scientific">Roseicella frigidaeris</name>
    <dbReference type="NCBI Taxonomy" id="2230885"/>
    <lineage>
        <taxon>Bacteria</taxon>
        <taxon>Pseudomonadati</taxon>
        <taxon>Pseudomonadota</taxon>
        <taxon>Alphaproteobacteria</taxon>
        <taxon>Acetobacterales</taxon>
        <taxon>Roseomonadaceae</taxon>
        <taxon>Roseicella</taxon>
    </lineage>
</organism>
<proteinExistence type="inferred from homology"/>
<dbReference type="AlphaFoldDB" id="A0A327M6I7"/>
<dbReference type="InterPro" id="IPR036291">
    <property type="entry name" value="NAD(P)-bd_dom_sf"/>
</dbReference>
<reference evidence="3" key="1">
    <citation type="submission" date="2018-06" db="EMBL/GenBank/DDBJ databases">
        <authorList>
            <person name="Khan S.A."/>
        </authorList>
    </citation>
    <scope>NUCLEOTIDE SEQUENCE [LARGE SCALE GENOMIC DNA]</scope>
    <source>
        <strain evidence="3">DB-1506</strain>
    </source>
</reference>
<keyword evidence="3" id="KW-1185">Reference proteome</keyword>
<dbReference type="CDD" id="cd05233">
    <property type="entry name" value="SDR_c"/>
    <property type="match status" value="1"/>
</dbReference>
<comment type="caution">
    <text evidence="2">The sequence shown here is derived from an EMBL/GenBank/DDBJ whole genome shotgun (WGS) entry which is preliminary data.</text>
</comment>
<dbReference type="RefSeq" id="WP_111470751.1">
    <property type="nucleotide sequence ID" value="NZ_QLIX01000011.1"/>
</dbReference>
<evidence type="ECO:0000256" key="1">
    <source>
        <dbReference type="ARBA" id="ARBA00006484"/>
    </source>
</evidence>
<dbReference type="FunFam" id="3.40.50.720:FF:000084">
    <property type="entry name" value="Short-chain dehydrogenase reductase"/>
    <property type="match status" value="1"/>
</dbReference>
<dbReference type="OrthoDB" id="9810734at2"/>
<evidence type="ECO:0000313" key="3">
    <source>
        <dbReference type="Proteomes" id="UP000249065"/>
    </source>
</evidence>
<dbReference type="SUPFAM" id="SSF51735">
    <property type="entry name" value="NAD(P)-binding Rossmann-fold domains"/>
    <property type="match status" value="1"/>
</dbReference>
<gene>
    <name evidence="2" type="ORF">DOO78_15415</name>
</gene>
<dbReference type="EMBL" id="QLIX01000011">
    <property type="protein sequence ID" value="RAI58117.1"/>
    <property type="molecule type" value="Genomic_DNA"/>
</dbReference>
<accession>A0A327M6I7</accession>
<name>A0A327M6I7_9PROT</name>
<dbReference type="PRINTS" id="PR00080">
    <property type="entry name" value="SDRFAMILY"/>
</dbReference>